<feature type="transmembrane region" description="Helical" evidence="2">
    <location>
        <begin position="93"/>
        <end position="124"/>
    </location>
</feature>
<evidence type="ECO:0000313" key="3">
    <source>
        <dbReference type="EMBL" id="SNR25034.1"/>
    </source>
</evidence>
<feature type="region of interest" description="Disordered" evidence="1">
    <location>
        <begin position="1"/>
        <end position="22"/>
    </location>
</feature>
<sequence>MVAGIVPRPLDDHVPSPRRQRGRCRAAGVEVPQGNVVGLLHHRYGIDPFEFGDLGYLTTKAAFGAAIGAIGAISGAFCTAYDGPDSPGARKIVIRVAGGVAIAAVAACVACVALAAFGVAVITITGPLGAGHFGGLLIVACGFAVGAVVGAVRTDN</sequence>
<keyword evidence="2" id="KW-0472">Membrane</keyword>
<keyword evidence="2" id="KW-0812">Transmembrane</keyword>
<accession>A0A238UT28</accession>
<name>A0A238UT28_9ACTN</name>
<feature type="transmembrane region" description="Helical" evidence="2">
    <location>
        <begin position="61"/>
        <end position="81"/>
    </location>
</feature>
<evidence type="ECO:0000256" key="1">
    <source>
        <dbReference type="SAM" id="MobiDB-lite"/>
    </source>
</evidence>
<protein>
    <submittedName>
        <fullName evidence="3">Uncharacterized protein</fullName>
    </submittedName>
</protein>
<dbReference type="Proteomes" id="UP000198420">
    <property type="component" value="Unassembled WGS sequence"/>
</dbReference>
<dbReference type="EMBL" id="FZNP01000001">
    <property type="protein sequence ID" value="SNR25034.1"/>
    <property type="molecule type" value="Genomic_DNA"/>
</dbReference>
<reference evidence="4" key="1">
    <citation type="submission" date="2017-06" db="EMBL/GenBank/DDBJ databases">
        <authorList>
            <person name="Varghese N."/>
            <person name="Submissions S."/>
        </authorList>
    </citation>
    <scope>NUCLEOTIDE SEQUENCE [LARGE SCALE GENOMIC DNA]</scope>
    <source>
        <strain evidence="4">DSM 44485</strain>
    </source>
</reference>
<evidence type="ECO:0000313" key="4">
    <source>
        <dbReference type="Proteomes" id="UP000198420"/>
    </source>
</evidence>
<gene>
    <name evidence="3" type="ORF">SAMN06265355_101362</name>
</gene>
<proteinExistence type="predicted"/>
<organism evidence="3 4">
    <name type="scientific">Actinomadura mexicana</name>
    <dbReference type="NCBI Taxonomy" id="134959"/>
    <lineage>
        <taxon>Bacteria</taxon>
        <taxon>Bacillati</taxon>
        <taxon>Actinomycetota</taxon>
        <taxon>Actinomycetes</taxon>
        <taxon>Streptosporangiales</taxon>
        <taxon>Thermomonosporaceae</taxon>
        <taxon>Actinomadura</taxon>
    </lineage>
</organism>
<evidence type="ECO:0000256" key="2">
    <source>
        <dbReference type="SAM" id="Phobius"/>
    </source>
</evidence>
<keyword evidence="4" id="KW-1185">Reference proteome</keyword>
<keyword evidence="2" id="KW-1133">Transmembrane helix</keyword>
<dbReference type="AlphaFoldDB" id="A0A238UT28"/>
<feature type="transmembrane region" description="Helical" evidence="2">
    <location>
        <begin position="130"/>
        <end position="152"/>
    </location>
</feature>